<keyword evidence="1" id="KW-0805">Transcription regulation</keyword>
<sequence length="260" mass="29229">MFPPLQVSVTGLNPDSEYYFLLELAPVTSEIPSINGRTRDIGTGDCPSSPRPSLVHRLRFSGREWVVAGRGEAQAPTSSRIYVHPDSPAHGSRWMKGFGRRNDNQEQSEREPEDEGQKEQRKLLKKKHIISFSKVKLTNNSLDGRGHVVLTSMHKYIPRIHIVKASDYVSLSWGPEAVFSFSETEFVAVTAYQNGKITKLKIDHNPFAKGFRENGMSKSKRKLEMMKDSDDGGNSSDEELTKISCLDCNNNGKKVFLNDE</sequence>
<dbReference type="PANTHER" id="PTHR11267">
    <property type="entry name" value="T-BOX PROTEIN-RELATED"/>
    <property type="match status" value="1"/>
</dbReference>
<evidence type="ECO:0000256" key="4">
    <source>
        <dbReference type="ARBA" id="ARBA00023242"/>
    </source>
</evidence>
<evidence type="ECO:0000256" key="6">
    <source>
        <dbReference type="SAM" id="MobiDB-lite"/>
    </source>
</evidence>
<dbReference type="PANTHER" id="PTHR11267:SF204">
    <property type="entry name" value="SPADETAIL"/>
    <property type="match status" value="1"/>
</dbReference>
<evidence type="ECO:0000313" key="9">
    <source>
        <dbReference type="Proteomes" id="UP000792457"/>
    </source>
</evidence>
<feature type="region of interest" description="Disordered" evidence="6">
    <location>
        <begin position="76"/>
        <end position="119"/>
    </location>
</feature>
<dbReference type="GO" id="GO:0005634">
    <property type="term" value="C:nucleus"/>
    <property type="evidence" value="ECO:0007669"/>
    <property type="project" value="UniProtKB-SubCell"/>
</dbReference>
<name>A0A8K0JT80_LADFU</name>
<protein>
    <recommendedName>
        <fullName evidence="7">T-box domain-containing protein</fullName>
    </recommendedName>
</protein>
<reference evidence="8" key="2">
    <citation type="submission" date="2017-10" db="EMBL/GenBank/DDBJ databases">
        <title>Ladona fulva Genome sequencing and assembly.</title>
        <authorList>
            <person name="Murali S."/>
            <person name="Richards S."/>
            <person name="Bandaranaike D."/>
            <person name="Bellair M."/>
            <person name="Blankenburg K."/>
            <person name="Chao H."/>
            <person name="Dinh H."/>
            <person name="Doddapaneni H."/>
            <person name="Dugan-Rocha S."/>
            <person name="Elkadiri S."/>
            <person name="Gnanaolivu R."/>
            <person name="Hernandez B."/>
            <person name="Skinner E."/>
            <person name="Javaid M."/>
            <person name="Lee S."/>
            <person name="Li M."/>
            <person name="Ming W."/>
            <person name="Munidasa M."/>
            <person name="Muniz J."/>
            <person name="Nguyen L."/>
            <person name="Hughes D."/>
            <person name="Osuji N."/>
            <person name="Pu L.-L."/>
            <person name="Puazo M."/>
            <person name="Qu C."/>
            <person name="Quiroz J."/>
            <person name="Raj R."/>
            <person name="Weissenberger G."/>
            <person name="Xin Y."/>
            <person name="Zou X."/>
            <person name="Han Y."/>
            <person name="Worley K."/>
            <person name="Muzny D."/>
            <person name="Gibbs R."/>
        </authorList>
    </citation>
    <scope>NUCLEOTIDE SEQUENCE</scope>
    <source>
        <strain evidence="8">Sampled in the wild</strain>
    </source>
</reference>
<comment type="subcellular location">
    <subcellularLocation>
        <location evidence="5">Nucleus</location>
    </subcellularLocation>
</comment>
<dbReference type="InterPro" id="IPR008967">
    <property type="entry name" value="p53-like_TF_DNA-bd_sf"/>
</dbReference>
<feature type="compositionally biased region" description="Basic and acidic residues" evidence="6">
    <location>
        <begin position="100"/>
        <end position="119"/>
    </location>
</feature>
<dbReference type="GO" id="GO:0000785">
    <property type="term" value="C:chromatin"/>
    <property type="evidence" value="ECO:0007669"/>
    <property type="project" value="TreeGrafter"/>
</dbReference>
<dbReference type="EMBL" id="KZ308127">
    <property type="protein sequence ID" value="KAG8222272.1"/>
    <property type="molecule type" value="Genomic_DNA"/>
</dbReference>
<evidence type="ECO:0000313" key="8">
    <source>
        <dbReference type="EMBL" id="KAG8222272.1"/>
    </source>
</evidence>
<keyword evidence="3" id="KW-0804">Transcription</keyword>
<dbReference type="InterPro" id="IPR036960">
    <property type="entry name" value="T-box_sf"/>
</dbReference>
<dbReference type="InterPro" id="IPR046360">
    <property type="entry name" value="T-box_DNA-bd"/>
</dbReference>
<dbReference type="SUPFAM" id="SSF49417">
    <property type="entry name" value="p53-like transcription factors"/>
    <property type="match status" value="1"/>
</dbReference>
<dbReference type="GO" id="GO:0000978">
    <property type="term" value="F:RNA polymerase II cis-regulatory region sequence-specific DNA binding"/>
    <property type="evidence" value="ECO:0007669"/>
    <property type="project" value="InterPro"/>
</dbReference>
<keyword evidence="4 5" id="KW-0539">Nucleus</keyword>
<evidence type="ECO:0000256" key="1">
    <source>
        <dbReference type="ARBA" id="ARBA00023015"/>
    </source>
</evidence>
<evidence type="ECO:0000256" key="5">
    <source>
        <dbReference type="PROSITE-ProRule" id="PRU00201"/>
    </source>
</evidence>
<comment type="caution">
    <text evidence="5">Lacks conserved residue(s) required for the propagation of feature annotation.</text>
</comment>
<evidence type="ECO:0000259" key="7">
    <source>
        <dbReference type="PROSITE" id="PS50252"/>
    </source>
</evidence>
<comment type="caution">
    <text evidence="8">The sequence shown here is derived from an EMBL/GenBank/DDBJ whole genome shotgun (WGS) entry which is preliminary data.</text>
</comment>
<dbReference type="Gene3D" id="2.60.40.820">
    <property type="entry name" value="Transcription factor, T-box"/>
    <property type="match status" value="2"/>
</dbReference>
<keyword evidence="2 5" id="KW-0238">DNA-binding</keyword>
<proteinExistence type="predicted"/>
<dbReference type="PROSITE" id="PS50252">
    <property type="entry name" value="TBOX_3"/>
    <property type="match status" value="1"/>
</dbReference>
<accession>A0A8K0JT80</accession>
<evidence type="ECO:0000256" key="3">
    <source>
        <dbReference type="ARBA" id="ARBA00023163"/>
    </source>
</evidence>
<organism evidence="8 9">
    <name type="scientific">Ladona fulva</name>
    <name type="common">Scarce chaser dragonfly</name>
    <name type="synonym">Libellula fulva</name>
    <dbReference type="NCBI Taxonomy" id="123851"/>
    <lineage>
        <taxon>Eukaryota</taxon>
        <taxon>Metazoa</taxon>
        <taxon>Ecdysozoa</taxon>
        <taxon>Arthropoda</taxon>
        <taxon>Hexapoda</taxon>
        <taxon>Insecta</taxon>
        <taxon>Pterygota</taxon>
        <taxon>Palaeoptera</taxon>
        <taxon>Odonata</taxon>
        <taxon>Epiprocta</taxon>
        <taxon>Anisoptera</taxon>
        <taxon>Libelluloidea</taxon>
        <taxon>Libellulidae</taxon>
        <taxon>Ladona</taxon>
    </lineage>
</organism>
<dbReference type="GO" id="GO:0001708">
    <property type="term" value="P:cell fate specification"/>
    <property type="evidence" value="ECO:0007669"/>
    <property type="project" value="TreeGrafter"/>
</dbReference>
<evidence type="ECO:0000256" key="2">
    <source>
        <dbReference type="ARBA" id="ARBA00023125"/>
    </source>
</evidence>
<gene>
    <name evidence="8" type="ORF">J437_LFUL001470</name>
</gene>
<dbReference type="InterPro" id="IPR001699">
    <property type="entry name" value="TF_T-box"/>
</dbReference>
<dbReference type="OrthoDB" id="7442607at2759"/>
<dbReference type="GO" id="GO:0000981">
    <property type="term" value="F:DNA-binding transcription factor activity, RNA polymerase II-specific"/>
    <property type="evidence" value="ECO:0007669"/>
    <property type="project" value="TreeGrafter"/>
</dbReference>
<feature type="domain" description="T-box" evidence="7">
    <location>
        <begin position="1"/>
        <end position="213"/>
    </location>
</feature>
<dbReference type="Proteomes" id="UP000792457">
    <property type="component" value="Unassembled WGS sequence"/>
</dbReference>
<dbReference type="SMART" id="SM00425">
    <property type="entry name" value="TBOX"/>
    <property type="match status" value="1"/>
</dbReference>
<dbReference type="Pfam" id="PF00907">
    <property type="entry name" value="T-box"/>
    <property type="match status" value="2"/>
</dbReference>
<keyword evidence="9" id="KW-1185">Reference proteome</keyword>
<dbReference type="AlphaFoldDB" id="A0A8K0JT80"/>
<feature type="region of interest" description="Disordered" evidence="6">
    <location>
        <begin position="218"/>
        <end position="239"/>
    </location>
</feature>
<dbReference type="GO" id="GO:0045893">
    <property type="term" value="P:positive regulation of DNA-templated transcription"/>
    <property type="evidence" value="ECO:0007669"/>
    <property type="project" value="InterPro"/>
</dbReference>
<reference evidence="8" key="1">
    <citation type="submission" date="2013-04" db="EMBL/GenBank/DDBJ databases">
        <authorList>
            <person name="Qu J."/>
            <person name="Murali S.C."/>
            <person name="Bandaranaike D."/>
            <person name="Bellair M."/>
            <person name="Blankenburg K."/>
            <person name="Chao H."/>
            <person name="Dinh H."/>
            <person name="Doddapaneni H."/>
            <person name="Downs B."/>
            <person name="Dugan-Rocha S."/>
            <person name="Elkadiri S."/>
            <person name="Gnanaolivu R.D."/>
            <person name="Hernandez B."/>
            <person name="Javaid M."/>
            <person name="Jayaseelan J.C."/>
            <person name="Lee S."/>
            <person name="Li M."/>
            <person name="Ming W."/>
            <person name="Munidasa M."/>
            <person name="Muniz J."/>
            <person name="Nguyen L."/>
            <person name="Ongeri F."/>
            <person name="Osuji N."/>
            <person name="Pu L.-L."/>
            <person name="Puazo M."/>
            <person name="Qu C."/>
            <person name="Quiroz J."/>
            <person name="Raj R."/>
            <person name="Weissenberger G."/>
            <person name="Xin Y."/>
            <person name="Zou X."/>
            <person name="Han Y."/>
            <person name="Richards S."/>
            <person name="Worley K."/>
            <person name="Muzny D."/>
            <person name="Gibbs R."/>
        </authorList>
    </citation>
    <scope>NUCLEOTIDE SEQUENCE</scope>
    <source>
        <strain evidence="8">Sampled in the wild</strain>
    </source>
</reference>